<dbReference type="PIRSF" id="PIRSF000883">
    <property type="entry name" value="Pesterase_MJ0912"/>
    <property type="match status" value="1"/>
</dbReference>
<dbReference type="GO" id="GO:0016791">
    <property type="term" value="F:phosphatase activity"/>
    <property type="evidence" value="ECO:0007669"/>
    <property type="project" value="TreeGrafter"/>
</dbReference>
<name>A0A3R8S557_9BURK</name>
<dbReference type="EMBL" id="RSED01000002">
    <property type="protein sequence ID" value="RRS05722.1"/>
    <property type="molecule type" value="Genomic_DNA"/>
</dbReference>
<evidence type="ECO:0000313" key="3">
    <source>
        <dbReference type="EMBL" id="RRS05722.1"/>
    </source>
</evidence>
<dbReference type="SUPFAM" id="SSF56300">
    <property type="entry name" value="Metallo-dependent phosphatases"/>
    <property type="match status" value="1"/>
</dbReference>
<dbReference type="GO" id="GO:0005737">
    <property type="term" value="C:cytoplasm"/>
    <property type="evidence" value="ECO:0007669"/>
    <property type="project" value="TreeGrafter"/>
</dbReference>
<dbReference type="AlphaFoldDB" id="A0A3R8S557"/>
<organism evidence="3 4">
    <name type="scientific">Aquabacterium soli</name>
    <dbReference type="NCBI Taxonomy" id="2493092"/>
    <lineage>
        <taxon>Bacteria</taxon>
        <taxon>Pseudomonadati</taxon>
        <taxon>Pseudomonadota</taxon>
        <taxon>Betaproteobacteria</taxon>
        <taxon>Burkholderiales</taxon>
        <taxon>Aquabacterium</taxon>
    </lineage>
</organism>
<dbReference type="OrthoDB" id="9813918at2"/>
<dbReference type="InterPro" id="IPR024654">
    <property type="entry name" value="Calcineurin-like_PHP_lpxH"/>
</dbReference>
<dbReference type="InterPro" id="IPR011152">
    <property type="entry name" value="Pesterase_MJ0912"/>
</dbReference>
<dbReference type="Gene3D" id="3.60.21.10">
    <property type="match status" value="1"/>
</dbReference>
<dbReference type="PANTHER" id="PTHR42850:SF2">
    <property type="entry name" value="BLL5683 PROTEIN"/>
    <property type="match status" value="1"/>
</dbReference>
<dbReference type="Proteomes" id="UP000269265">
    <property type="component" value="Unassembled WGS sequence"/>
</dbReference>
<gene>
    <name evidence="3" type="ORF">EIP75_02320</name>
</gene>
<protein>
    <submittedName>
        <fullName evidence="3">Metallophosphoesterase</fullName>
    </submittedName>
</protein>
<accession>A0A3R8S557</accession>
<dbReference type="InterPro" id="IPR050126">
    <property type="entry name" value="Ap4A_hydrolase"/>
</dbReference>
<reference evidence="3 4" key="1">
    <citation type="submission" date="2018-12" db="EMBL/GenBank/DDBJ databases">
        <title>The whole draft genome of Aquabacterium sp. SJQ9.</title>
        <authorList>
            <person name="Sun L."/>
            <person name="Gao X."/>
            <person name="Chen W."/>
            <person name="Huang K."/>
        </authorList>
    </citation>
    <scope>NUCLEOTIDE SEQUENCE [LARGE SCALE GENOMIC DNA]</scope>
    <source>
        <strain evidence="3 4">SJQ9</strain>
    </source>
</reference>
<keyword evidence="4" id="KW-1185">Reference proteome</keyword>
<proteinExistence type="inferred from homology"/>
<evidence type="ECO:0000313" key="4">
    <source>
        <dbReference type="Proteomes" id="UP000269265"/>
    </source>
</evidence>
<comment type="similarity">
    <text evidence="1">Belongs to the metallophosphoesterase superfamily. YfcE family.</text>
</comment>
<dbReference type="Pfam" id="PF12850">
    <property type="entry name" value="Metallophos_2"/>
    <property type="match status" value="1"/>
</dbReference>
<dbReference type="PANTHER" id="PTHR42850">
    <property type="entry name" value="METALLOPHOSPHOESTERASE"/>
    <property type="match status" value="1"/>
</dbReference>
<dbReference type="CDD" id="cd00838">
    <property type="entry name" value="MPP_superfamily"/>
    <property type="match status" value="1"/>
</dbReference>
<comment type="caution">
    <text evidence="3">The sequence shown here is derived from an EMBL/GenBank/DDBJ whole genome shotgun (WGS) entry which is preliminary data.</text>
</comment>
<evidence type="ECO:0000259" key="2">
    <source>
        <dbReference type="Pfam" id="PF12850"/>
    </source>
</evidence>
<dbReference type="RefSeq" id="WP_125241629.1">
    <property type="nucleotide sequence ID" value="NZ_RSED01000002.1"/>
</dbReference>
<feature type="domain" description="Calcineurin-like phosphoesterase" evidence="2">
    <location>
        <begin position="1"/>
        <end position="208"/>
    </location>
</feature>
<sequence length="247" mass="27288">MKFALFSDLHANRQATEAVWEHAQAEGFDRLVLLGDYVDYGADPGWTIEFVQQRVAEGAVAVRGNHDDAVVVGAHEGMHGQVQLSLNWTRQRVSAEQCAFLSSLPLMASFGDCLAAHANAHAPAEWGYIHGRMEAMRSLYATEAHLVFCGHMHEPRLYHLSGTGKAGEFEPVPGVAIPLSRARRWLAIPGSVGQPRDGNPAACYALYDDEQDSLTFQRVPYDHEEAAQRIIQAGLPEMMAHRLHHGR</sequence>
<dbReference type="InterPro" id="IPR029052">
    <property type="entry name" value="Metallo-depent_PP-like"/>
</dbReference>
<evidence type="ECO:0000256" key="1">
    <source>
        <dbReference type="ARBA" id="ARBA00008950"/>
    </source>
</evidence>